<evidence type="ECO:0000313" key="1">
    <source>
        <dbReference type="EMBL" id="KAH7521494.1"/>
    </source>
</evidence>
<protein>
    <submittedName>
        <fullName evidence="1">Uncharacterized protein</fullName>
    </submittedName>
</protein>
<dbReference type="Proteomes" id="UP000813462">
    <property type="component" value="Unassembled WGS sequence"/>
</dbReference>
<name>A0A978V2B1_ZIZJJ</name>
<reference evidence="1" key="1">
    <citation type="journal article" date="2021" name="Front. Plant Sci.">
        <title>Chromosome-Scale Genome Assembly for Chinese Sour Jujube and Insights Into Its Genome Evolution and Domestication Signature.</title>
        <authorList>
            <person name="Shen L.-Y."/>
            <person name="Luo H."/>
            <person name="Wang X.-L."/>
            <person name="Wang X.-M."/>
            <person name="Qiu X.-J."/>
            <person name="Liu H."/>
            <person name="Zhou S.-S."/>
            <person name="Jia K.-H."/>
            <person name="Nie S."/>
            <person name="Bao Y.-T."/>
            <person name="Zhang R.-G."/>
            <person name="Yun Q.-Z."/>
            <person name="Chai Y.-H."/>
            <person name="Lu J.-Y."/>
            <person name="Li Y."/>
            <person name="Zhao S.-W."/>
            <person name="Mao J.-F."/>
            <person name="Jia S.-G."/>
            <person name="Mao Y.-M."/>
        </authorList>
    </citation>
    <scope>NUCLEOTIDE SEQUENCE</scope>
    <source>
        <strain evidence="1">AT0</strain>
        <tissue evidence="1">Leaf</tissue>
    </source>
</reference>
<evidence type="ECO:0000313" key="2">
    <source>
        <dbReference type="Proteomes" id="UP000813462"/>
    </source>
</evidence>
<sequence length="186" mass="21791">MNETSYFALINLVSNLSFLRKMFLTIRDEQILIFSESVRNKCNFPLPNLKHLKVKVARCMLKFGMGMETGFESCGSFRMRMETGFEEDCGAMLKASYMDLVHLLSNLNFLKKMMQTIWVEEVFIFLKSIKEMCPSPLPNRDHLKVKVRYGSPYKTAKLWDSLLWCAPSLRTLKIVRDRERLQLVIM</sequence>
<proteinExistence type="predicted"/>
<comment type="caution">
    <text evidence="1">The sequence shown here is derived from an EMBL/GenBank/DDBJ whole genome shotgun (WGS) entry which is preliminary data.</text>
</comment>
<accession>A0A978V2B1</accession>
<dbReference type="EMBL" id="JAEACU010000007">
    <property type="protein sequence ID" value="KAH7521494.1"/>
    <property type="molecule type" value="Genomic_DNA"/>
</dbReference>
<gene>
    <name evidence="1" type="ORF">FEM48_Zijuj07G0039500</name>
</gene>
<dbReference type="AlphaFoldDB" id="A0A978V2B1"/>
<organism evidence="1 2">
    <name type="scientific">Ziziphus jujuba var. spinosa</name>
    <dbReference type="NCBI Taxonomy" id="714518"/>
    <lineage>
        <taxon>Eukaryota</taxon>
        <taxon>Viridiplantae</taxon>
        <taxon>Streptophyta</taxon>
        <taxon>Embryophyta</taxon>
        <taxon>Tracheophyta</taxon>
        <taxon>Spermatophyta</taxon>
        <taxon>Magnoliopsida</taxon>
        <taxon>eudicotyledons</taxon>
        <taxon>Gunneridae</taxon>
        <taxon>Pentapetalae</taxon>
        <taxon>rosids</taxon>
        <taxon>fabids</taxon>
        <taxon>Rosales</taxon>
        <taxon>Rhamnaceae</taxon>
        <taxon>Paliureae</taxon>
        <taxon>Ziziphus</taxon>
    </lineage>
</organism>